<accession>A0A1Q8VY50</accession>
<dbReference type="EMBL" id="MSKM01000021">
    <property type="protein sequence ID" value="OLO53282.1"/>
    <property type="molecule type" value="Genomic_DNA"/>
</dbReference>
<feature type="compositionally biased region" description="Polar residues" evidence="1">
    <location>
        <begin position="106"/>
        <end position="128"/>
    </location>
</feature>
<feature type="chain" id="PRO_5010345090" evidence="2">
    <location>
        <begin position="22"/>
        <end position="393"/>
    </location>
</feature>
<dbReference type="Proteomes" id="UP000185772">
    <property type="component" value="Unassembled WGS sequence"/>
</dbReference>
<keyword evidence="2" id="KW-0732">Signal</keyword>
<name>A0A1Q8VY50_9ACTO</name>
<dbReference type="AlphaFoldDB" id="A0A1Q8VY50"/>
<evidence type="ECO:0000313" key="4">
    <source>
        <dbReference type="Proteomes" id="UP000185772"/>
    </source>
</evidence>
<proteinExistence type="predicted"/>
<dbReference type="SUPFAM" id="SSF50998">
    <property type="entry name" value="Quinoprotein alcohol dehydrogenase-like"/>
    <property type="match status" value="1"/>
</dbReference>
<comment type="caution">
    <text evidence="3">The sequence shown here is derived from an EMBL/GenBank/DDBJ whole genome shotgun (WGS) entry which is preliminary data.</text>
</comment>
<gene>
    <name evidence="3" type="ORF">BKH27_06675</name>
</gene>
<reference evidence="3 4" key="1">
    <citation type="submission" date="2016-12" db="EMBL/GenBank/DDBJ databases">
        <title>Genomic comparison of strains in the 'Actinomyces naeslundii' group.</title>
        <authorList>
            <person name="Mughal S.R."/>
            <person name="Do T."/>
            <person name="Gilbert S.C."/>
            <person name="Witherden E.A."/>
            <person name="Didelot X."/>
            <person name="Beighton D."/>
        </authorList>
    </citation>
    <scope>NUCLEOTIDE SEQUENCE [LARGE SCALE GENOMIC DNA]</scope>
    <source>
        <strain evidence="3 4">MMRCO6-1</strain>
    </source>
</reference>
<sequence length="393" mass="41853">MLAVTASVSLALSIASCNISAYGQEPALTSLSSQSVEDLKEGVSAQELHDASLTTLSTKAGRLFISTSYSTGTATKKPDADVTRIVSRDPSTDQFQWAVSIKPSAANHQMPNSISDSNSGYAQTASQSHDGDMIVSPDGRYLSLVLTPDESQRGVPATDRHTHVVVLDTQTGKAVRTAEVPGIILGQALTNSSLAVETAQNYFPAGSGKGTIRVFSITSSDAQPSSFSTDQWLIGASGKDLLLAPDVPPYECTLYCAPYTVTRRSTDGHTIATLPGVTAVHPGGWVSQYLDPKAAASLVHTMHASPDNNDATEDARQKLRKLPKQLVHIDTGQTTDTTDMTVDERSVPSGLGLVVYQDVTTGEYSGERKPVFWLSAADDGHRHTEDLEQFTNN</sequence>
<evidence type="ECO:0000313" key="3">
    <source>
        <dbReference type="EMBL" id="OLO53282.1"/>
    </source>
</evidence>
<organism evidence="3 4">
    <name type="scientific">Actinomyces oris</name>
    <dbReference type="NCBI Taxonomy" id="544580"/>
    <lineage>
        <taxon>Bacteria</taxon>
        <taxon>Bacillati</taxon>
        <taxon>Actinomycetota</taxon>
        <taxon>Actinomycetes</taxon>
        <taxon>Actinomycetales</taxon>
        <taxon>Actinomycetaceae</taxon>
        <taxon>Actinomyces</taxon>
    </lineage>
</organism>
<feature type="region of interest" description="Disordered" evidence="1">
    <location>
        <begin position="106"/>
        <end position="133"/>
    </location>
</feature>
<dbReference type="InterPro" id="IPR011047">
    <property type="entry name" value="Quinoprotein_ADH-like_sf"/>
</dbReference>
<evidence type="ECO:0000256" key="1">
    <source>
        <dbReference type="SAM" id="MobiDB-lite"/>
    </source>
</evidence>
<feature type="signal peptide" evidence="2">
    <location>
        <begin position="1"/>
        <end position="21"/>
    </location>
</feature>
<protein>
    <submittedName>
        <fullName evidence="3">Uncharacterized protein</fullName>
    </submittedName>
</protein>
<evidence type="ECO:0000256" key="2">
    <source>
        <dbReference type="SAM" id="SignalP"/>
    </source>
</evidence>